<evidence type="ECO:0000256" key="1">
    <source>
        <dbReference type="SAM" id="MobiDB-lite"/>
    </source>
</evidence>
<feature type="region of interest" description="Disordered" evidence="1">
    <location>
        <begin position="445"/>
        <end position="513"/>
    </location>
</feature>
<organism evidence="3">
    <name type="scientific">Grammatophora oceanica</name>
    <dbReference type="NCBI Taxonomy" id="210454"/>
    <lineage>
        <taxon>Eukaryota</taxon>
        <taxon>Sar</taxon>
        <taxon>Stramenopiles</taxon>
        <taxon>Ochrophyta</taxon>
        <taxon>Bacillariophyta</taxon>
        <taxon>Fragilariophyceae</taxon>
        <taxon>Fragilariophycidae</taxon>
        <taxon>Rhabdonematales</taxon>
        <taxon>Grammatophoraceae</taxon>
        <taxon>Grammatophora</taxon>
    </lineage>
</organism>
<feature type="compositionally biased region" description="Low complexity" evidence="1">
    <location>
        <begin position="454"/>
        <end position="498"/>
    </location>
</feature>
<protein>
    <submittedName>
        <fullName evidence="3">Uncharacterized protein</fullName>
    </submittedName>
</protein>
<proteinExistence type="predicted"/>
<feature type="chain" id="PRO_5030571554" evidence="2">
    <location>
        <begin position="23"/>
        <end position="540"/>
    </location>
</feature>
<keyword evidence="2" id="KW-0732">Signal</keyword>
<dbReference type="AlphaFoldDB" id="A0A7S1VDJ6"/>
<evidence type="ECO:0000256" key="2">
    <source>
        <dbReference type="SAM" id="SignalP"/>
    </source>
</evidence>
<name>A0A7S1VDJ6_9STRA</name>
<gene>
    <name evidence="3" type="ORF">GOCE00092_LOCUS18548</name>
</gene>
<sequence length="540" mass="56070">MKKNIHQTLAIIGLFLPAAALAQTTDFDFENIEDEITGDFAETDCGMAVLDFADTFQDARQGSCRTSFNGVSGFLDGVSLPGIDFGGLGVDIDFELPDGLASFIPDVADVATECDTGGCVEAITEALDMIDEKCAEGVYLSNILTPETFAKIRAVRAIVSVYCLSDAAGNLCFPTALDSFPPAAEGLFSGIDLPGIPFLPSDSRDGEDDVVTKRESLCSICSQIVQQGLFAAYDFDADANNFNMLSQLACLKDRSTKEFCEPNDLLVNGLGFVQFETVWNTIFDEEEDLCASSCATQAIGVLSPHLSDSEVFPDGCYEPMTDPLVGLFSLNGLGNLPTNLTLEELLDGDSFSFADAGSNLTLSELVSVVEDDLEAGLGLPPGSLRVNLTDVVDGVPVFEATILEDIPGVDGVTGGGGLGELIPGLPFQQANEAFGFLADPPTRSFQGAAAAGVPTSTPSSSPTKSPTMVSSPTATPVDPSSPTTTPVDPSSPSAAPVDLPTMAPDYAPTQSPVASSASATLGSVLSSVAILAVSSCFAAL</sequence>
<dbReference type="EMBL" id="HBGK01035836">
    <property type="protein sequence ID" value="CAD9294495.1"/>
    <property type="molecule type" value="Transcribed_RNA"/>
</dbReference>
<accession>A0A7S1VDJ6</accession>
<reference evidence="3" key="1">
    <citation type="submission" date="2021-01" db="EMBL/GenBank/DDBJ databases">
        <authorList>
            <person name="Corre E."/>
            <person name="Pelletier E."/>
            <person name="Niang G."/>
            <person name="Scheremetjew M."/>
            <person name="Finn R."/>
            <person name="Kale V."/>
            <person name="Holt S."/>
            <person name="Cochrane G."/>
            <person name="Meng A."/>
            <person name="Brown T."/>
            <person name="Cohen L."/>
        </authorList>
    </citation>
    <scope>NUCLEOTIDE SEQUENCE</scope>
    <source>
        <strain evidence="3">CCMP 410</strain>
    </source>
</reference>
<evidence type="ECO:0000313" key="3">
    <source>
        <dbReference type="EMBL" id="CAD9294495.1"/>
    </source>
</evidence>
<feature type="signal peptide" evidence="2">
    <location>
        <begin position="1"/>
        <end position="22"/>
    </location>
</feature>